<evidence type="ECO:0000256" key="6">
    <source>
        <dbReference type="ARBA" id="ARBA00022869"/>
    </source>
</evidence>
<comment type="caution">
    <text evidence="10">Lacks conserved residue(s) required for the propagation of feature annotation.</text>
</comment>
<feature type="domain" description="Laminin N-terminal" evidence="12">
    <location>
        <begin position="1"/>
        <end position="198"/>
    </location>
</feature>
<dbReference type="FunFam" id="2.10.25.10:FF:000082">
    <property type="entry name" value="Laminin subunit alpha 1"/>
    <property type="match status" value="1"/>
</dbReference>
<comment type="caution">
    <text evidence="13">The sequence shown here is derived from an EMBL/GenBank/DDBJ whole genome shotgun (WGS) entry which is preliminary data.</text>
</comment>
<evidence type="ECO:0000259" key="12">
    <source>
        <dbReference type="PROSITE" id="PS51117"/>
    </source>
</evidence>
<dbReference type="InterPro" id="IPR050440">
    <property type="entry name" value="Laminin/Netrin_ECM"/>
</dbReference>
<feature type="disulfide bond" evidence="10">
    <location>
        <begin position="373"/>
        <end position="385"/>
    </location>
</feature>
<evidence type="ECO:0000256" key="5">
    <source>
        <dbReference type="ARBA" id="ARBA00022737"/>
    </source>
</evidence>
<dbReference type="FunFam" id="2.10.25.10:FF:000034">
    <property type="entry name" value="Laminin subunit alpha 3"/>
    <property type="match status" value="1"/>
</dbReference>
<feature type="domain" description="Laminin EGF-like" evidence="11">
    <location>
        <begin position="373"/>
        <end position="418"/>
    </location>
</feature>
<evidence type="ECO:0000256" key="10">
    <source>
        <dbReference type="PROSITE-ProRule" id="PRU00460"/>
    </source>
</evidence>
<dbReference type="CDD" id="cd00055">
    <property type="entry name" value="EGF_Lam"/>
    <property type="match status" value="4"/>
</dbReference>
<feature type="domain" description="Laminin EGF-like" evidence="11">
    <location>
        <begin position="328"/>
        <end position="372"/>
    </location>
</feature>
<dbReference type="SMART" id="SM00180">
    <property type="entry name" value="EGF_Lam"/>
    <property type="match status" value="5"/>
</dbReference>
<keyword evidence="2" id="KW-0964">Secreted</keyword>
<feature type="disulfide bond" evidence="10">
    <location>
        <begin position="441"/>
        <end position="450"/>
    </location>
</feature>
<dbReference type="Pfam" id="PF00055">
    <property type="entry name" value="Laminin_N"/>
    <property type="match status" value="1"/>
</dbReference>
<evidence type="ECO:0000256" key="1">
    <source>
        <dbReference type="ARBA" id="ARBA00004302"/>
    </source>
</evidence>
<comment type="subcellular location">
    <subcellularLocation>
        <location evidence="1">Secreted</location>
        <location evidence="1">Extracellular space</location>
        <location evidence="1">Extracellular matrix</location>
        <location evidence="1">Basement membrane</location>
    </subcellularLocation>
</comment>
<dbReference type="FunFam" id="2.10.25.10:FF:000069">
    <property type="entry name" value="Laminin subunit alpha 1"/>
    <property type="match status" value="1"/>
</dbReference>
<evidence type="ECO:0000313" key="13">
    <source>
        <dbReference type="EMBL" id="KAK7071874.1"/>
    </source>
</evidence>
<dbReference type="AlphaFoldDB" id="A0AAN9A2I7"/>
<keyword evidence="5" id="KW-0677">Repeat</keyword>
<keyword evidence="7 10" id="KW-1015">Disulfide bond</keyword>
<keyword evidence="9 10" id="KW-0424">Laminin EGF-like domain</keyword>
<dbReference type="GO" id="GO:0009888">
    <property type="term" value="P:tissue development"/>
    <property type="evidence" value="ECO:0007669"/>
    <property type="project" value="TreeGrafter"/>
</dbReference>
<evidence type="ECO:0000256" key="7">
    <source>
        <dbReference type="ARBA" id="ARBA00023157"/>
    </source>
</evidence>
<evidence type="ECO:0000256" key="3">
    <source>
        <dbReference type="ARBA" id="ARBA00022530"/>
    </source>
</evidence>
<evidence type="ECO:0000256" key="8">
    <source>
        <dbReference type="ARBA" id="ARBA00023180"/>
    </source>
</evidence>
<feature type="non-terminal residue" evidence="13">
    <location>
        <position position="464"/>
    </location>
</feature>
<protein>
    <submittedName>
        <fullName evidence="13">Receptor binding</fullName>
    </submittedName>
</protein>
<evidence type="ECO:0000256" key="9">
    <source>
        <dbReference type="ARBA" id="ARBA00023292"/>
    </source>
</evidence>
<dbReference type="GO" id="GO:0005604">
    <property type="term" value="C:basement membrane"/>
    <property type="evidence" value="ECO:0007669"/>
    <property type="project" value="UniProtKB-SubCell"/>
</dbReference>
<sequence length="464" mass="51846">WCDVCDPLVAEKYHPPEYAIDGSERWWQSPPLSRGMNYNQVNLTIDLGQLFQVAYVLIKMGNSPRPGVWVLERSVDNGETYTPWQYFAGNVGECANFFGKESTLPIQEDDDVTCVTQFSKVVPLEGGEIVVSLLNNRPSANSFFNSSVLQEFTRATNVRLRLLRTKTLLGHLMSVARQDPTVTRRYFYSIKDISIGGRCVCNGHADVCDITDPDDLYKLQCRCQHNTCGSQCERCCPGFIQKKWRPAGYQDGFVCEPCNCFGHTNECIYDEEVDEQNLSIDIFGEYEGGGVCQNCQHNTEGINCDKCTSGYFRPYGKELNDTDVCQKCNCNVFYSTGNCAEGSGQCECRPEYLPPDCDACNDGYYDYPNCKPCDCHRNGTQGGICEVGGGQCPCKENYEGLNCDRCRPGFYNFPECLPCDCSDIGIVDNSTCDIVSGQCGCINKFGGRTCDRCAHGYYDYPTCT</sequence>
<evidence type="ECO:0000256" key="4">
    <source>
        <dbReference type="ARBA" id="ARBA00022729"/>
    </source>
</evidence>
<dbReference type="Gene3D" id="2.10.25.10">
    <property type="entry name" value="Laminin"/>
    <property type="match status" value="4"/>
</dbReference>
<keyword evidence="8" id="KW-0325">Glycoprotein</keyword>
<feature type="non-terminal residue" evidence="13">
    <location>
        <position position="1"/>
    </location>
</feature>
<dbReference type="GO" id="GO:0009887">
    <property type="term" value="P:animal organ morphogenesis"/>
    <property type="evidence" value="ECO:0007669"/>
    <property type="project" value="TreeGrafter"/>
</dbReference>
<dbReference type="PRINTS" id="PR00011">
    <property type="entry name" value="EGFLAMININ"/>
</dbReference>
<dbReference type="EMBL" id="JAXCGZ010013859">
    <property type="protein sequence ID" value="KAK7071874.1"/>
    <property type="molecule type" value="Genomic_DNA"/>
</dbReference>
<dbReference type="Gene3D" id="2.60.120.260">
    <property type="entry name" value="Galactose-binding domain-like"/>
    <property type="match status" value="1"/>
</dbReference>
<dbReference type="GO" id="GO:0007411">
    <property type="term" value="P:axon guidance"/>
    <property type="evidence" value="ECO:0007669"/>
    <property type="project" value="TreeGrafter"/>
</dbReference>
<dbReference type="PANTHER" id="PTHR10574:SF406">
    <property type="entry name" value="LAMININ SUBUNIT ALPHA 5"/>
    <property type="match status" value="1"/>
</dbReference>
<dbReference type="PANTHER" id="PTHR10574">
    <property type="entry name" value="NETRIN/LAMININ-RELATED"/>
    <property type="match status" value="1"/>
</dbReference>
<feature type="disulfide bond" evidence="10">
    <location>
        <begin position="394"/>
        <end position="403"/>
    </location>
</feature>
<accession>A0AAN9A2I7</accession>
<keyword evidence="14" id="KW-1185">Reference proteome</keyword>
<dbReference type="FunFam" id="2.60.120.260:FF:000092">
    <property type="entry name" value="Laminin subunit alpha-3"/>
    <property type="match status" value="1"/>
</dbReference>
<dbReference type="PROSITE" id="PS50027">
    <property type="entry name" value="EGF_LAM_2"/>
    <property type="match status" value="3"/>
</dbReference>
<feature type="domain" description="Laminin EGF-like" evidence="11">
    <location>
        <begin position="419"/>
        <end position="464"/>
    </location>
</feature>
<dbReference type="PROSITE" id="PS51117">
    <property type="entry name" value="LAMININ_NTER"/>
    <property type="match status" value="1"/>
</dbReference>
<evidence type="ECO:0000256" key="2">
    <source>
        <dbReference type="ARBA" id="ARBA00022525"/>
    </source>
</evidence>
<organism evidence="13 14">
    <name type="scientific">Halocaridina rubra</name>
    <name type="common">Hawaiian red shrimp</name>
    <dbReference type="NCBI Taxonomy" id="373956"/>
    <lineage>
        <taxon>Eukaryota</taxon>
        <taxon>Metazoa</taxon>
        <taxon>Ecdysozoa</taxon>
        <taxon>Arthropoda</taxon>
        <taxon>Crustacea</taxon>
        <taxon>Multicrustacea</taxon>
        <taxon>Malacostraca</taxon>
        <taxon>Eumalacostraca</taxon>
        <taxon>Eucarida</taxon>
        <taxon>Decapoda</taxon>
        <taxon>Pleocyemata</taxon>
        <taxon>Caridea</taxon>
        <taxon>Atyoidea</taxon>
        <taxon>Atyidae</taxon>
        <taxon>Halocaridina</taxon>
    </lineage>
</organism>
<keyword evidence="6" id="KW-0084">Basement membrane</keyword>
<keyword evidence="4" id="KW-0732">Signal</keyword>
<dbReference type="SUPFAM" id="SSF57196">
    <property type="entry name" value="EGF/Laminin"/>
    <property type="match status" value="5"/>
</dbReference>
<feature type="disulfide bond" evidence="10">
    <location>
        <begin position="375"/>
        <end position="392"/>
    </location>
</feature>
<keyword evidence="3" id="KW-0272">Extracellular matrix</keyword>
<dbReference type="GO" id="GO:0005201">
    <property type="term" value="F:extracellular matrix structural constituent"/>
    <property type="evidence" value="ECO:0007669"/>
    <property type="project" value="TreeGrafter"/>
</dbReference>
<gene>
    <name evidence="13" type="primary">epi-1_2</name>
    <name evidence="13" type="ORF">SK128_005800</name>
</gene>
<dbReference type="Proteomes" id="UP001381693">
    <property type="component" value="Unassembled WGS sequence"/>
</dbReference>
<dbReference type="InterPro" id="IPR002049">
    <property type="entry name" value="LE_dom"/>
</dbReference>
<dbReference type="InterPro" id="IPR008211">
    <property type="entry name" value="Laminin_N"/>
</dbReference>
<dbReference type="PROSITE" id="PS01248">
    <property type="entry name" value="EGF_LAM_1"/>
    <property type="match status" value="2"/>
</dbReference>
<evidence type="ECO:0000259" key="11">
    <source>
        <dbReference type="PROSITE" id="PS50027"/>
    </source>
</evidence>
<keyword evidence="13" id="KW-0675">Receptor</keyword>
<dbReference type="Pfam" id="PF00053">
    <property type="entry name" value="EGF_laminin"/>
    <property type="match status" value="5"/>
</dbReference>
<proteinExistence type="predicted"/>
<evidence type="ECO:0000313" key="14">
    <source>
        <dbReference type="Proteomes" id="UP001381693"/>
    </source>
</evidence>
<name>A0AAN9A2I7_HALRR</name>
<dbReference type="SMART" id="SM00136">
    <property type="entry name" value="LamNT"/>
    <property type="match status" value="1"/>
</dbReference>
<feature type="disulfide bond" evidence="10">
    <location>
        <begin position="348"/>
        <end position="357"/>
    </location>
</feature>
<reference evidence="13 14" key="1">
    <citation type="submission" date="2023-11" db="EMBL/GenBank/DDBJ databases">
        <title>Halocaridina rubra genome assembly.</title>
        <authorList>
            <person name="Smith C."/>
        </authorList>
    </citation>
    <scope>NUCLEOTIDE SEQUENCE [LARGE SCALE GENOMIC DNA]</scope>
    <source>
        <strain evidence="13">EP-1</strain>
        <tissue evidence="13">Whole</tissue>
    </source>
</reference>